<keyword evidence="2" id="KW-1133">Transmembrane helix</keyword>
<organism evidence="3 4">
    <name type="scientific">Pleurodeles waltl</name>
    <name type="common">Iberian ribbed newt</name>
    <dbReference type="NCBI Taxonomy" id="8319"/>
    <lineage>
        <taxon>Eukaryota</taxon>
        <taxon>Metazoa</taxon>
        <taxon>Chordata</taxon>
        <taxon>Craniata</taxon>
        <taxon>Vertebrata</taxon>
        <taxon>Euteleostomi</taxon>
        <taxon>Amphibia</taxon>
        <taxon>Batrachia</taxon>
        <taxon>Caudata</taxon>
        <taxon>Salamandroidea</taxon>
        <taxon>Salamandridae</taxon>
        <taxon>Pleurodelinae</taxon>
        <taxon>Pleurodeles</taxon>
    </lineage>
</organism>
<sequence>MFRKRRHDENFRPRRQCSLTLFPLSLGTPGLVLFLHIMLGAALGFLGLFAAAKKPKKPPAGVKKSLKKVKKPAAAKSPKKPKAAPAKET</sequence>
<evidence type="ECO:0000313" key="3">
    <source>
        <dbReference type="EMBL" id="KAJ1128986.1"/>
    </source>
</evidence>
<gene>
    <name evidence="3" type="ORF">NDU88_007357</name>
</gene>
<accession>A0AAV7PLE5</accession>
<evidence type="ECO:0000256" key="1">
    <source>
        <dbReference type="SAM" id="MobiDB-lite"/>
    </source>
</evidence>
<protein>
    <submittedName>
        <fullName evidence="3">Uncharacterized protein</fullName>
    </submittedName>
</protein>
<keyword evidence="4" id="KW-1185">Reference proteome</keyword>
<feature type="region of interest" description="Disordered" evidence="1">
    <location>
        <begin position="55"/>
        <end position="89"/>
    </location>
</feature>
<evidence type="ECO:0000256" key="2">
    <source>
        <dbReference type="SAM" id="Phobius"/>
    </source>
</evidence>
<keyword evidence="2" id="KW-0812">Transmembrane</keyword>
<dbReference type="EMBL" id="JANPWB010000011">
    <property type="protein sequence ID" value="KAJ1128986.1"/>
    <property type="molecule type" value="Genomic_DNA"/>
</dbReference>
<evidence type="ECO:0000313" key="4">
    <source>
        <dbReference type="Proteomes" id="UP001066276"/>
    </source>
</evidence>
<keyword evidence="2" id="KW-0472">Membrane</keyword>
<feature type="transmembrane region" description="Helical" evidence="2">
    <location>
        <begin position="21"/>
        <end position="49"/>
    </location>
</feature>
<reference evidence="3" key="1">
    <citation type="journal article" date="2022" name="bioRxiv">
        <title>Sequencing and chromosome-scale assembly of the giantPleurodeles waltlgenome.</title>
        <authorList>
            <person name="Brown T."/>
            <person name="Elewa A."/>
            <person name="Iarovenko S."/>
            <person name="Subramanian E."/>
            <person name="Araus A.J."/>
            <person name="Petzold A."/>
            <person name="Susuki M."/>
            <person name="Suzuki K.-i.T."/>
            <person name="Hayashi T."/>
            <person name="Toyoda A."/>
            <person name="Oliveira C."/>
            <person name="Osipova E."/>
            <person name="Leigh N.D."/>
            <person name="Simon A."/>
            <person name="Yun M.H."/>
        </authorList>
    </citation>
    <scope>NUCLEOTIDE SEQUENCE</scope>
    <source>
        <strain evidence="3">20211129_DDA</strain>
        <tissue evidence="3">Liver</tissue>
    </source>
</reference>
<feature type="compositionally biased region" description="Basic residues" evidence="1">
    <location>
        <begin position="64"/>
        <end position="82"/>
    </location>
</feature>
<dbReference type="AlphaFoldDB" id="A0AAV7PLE5"/>
<comment type="caution">
    <text evidence="3">The sequence shown here is derived from an EMBL/GenBank/DDBJ whole genome shotgun (WGS) entry which is preliminary data.</text>
</comment>
<name>A0AAV7PLE5_PLEWA</name>
<dbReference type="Proteomes" id="UP001066276">
    <property type="component" value="Chromosome 7"/>
</dbReference>
<proteinExistence type="predicted"/>